<dbReference type="InterPro" id="IPR001584">
    <property type="entry name" value="Integrase_cat-core"/>
</dbReference>
<dbReference type="SUPFAM" id="SSF53098">
    <property type="entry name" value="Ribonuclease H-like"/>
    <property type="match status" value="1"/>
</dbReference>
<dbReference type="InterPro" id="IPR019734">
    <property type="entry name" value="TPR_rpt"/>
</dbReference>
<feature type="region of interest" description="Disordered" evidence="5">
    <location>
        <begin position="2583"/>
        <end position="2609"/>
    </location>
</feature>
<feature type="compositionally biased region" description="Basic and acidic residues" evidence="5">
    <location>
        <begin position="682"/>
        <end position="695"/>
    </location>
</feature>
<evidence type="ECO:0000256" key="5">
    <source>
        <dbReference type="SAM" id="MobiDB-lite"/>
    </source>
</evidence>
<feature type="compositionally biased region" description="Polar residues" evidence="5">
    <location>
        <begin position="1905"/>
        <end position="1918"/>
    </location>
</feature>
<feature type="compositionally biased region" description="Polar residues" evidence="5">
    <location>
        <begin position="2713"/>
        <end position="2728"/>
    </location>
</feature>
<dbReference type="SUPFAM" id="SSF161219">
    <property type="entry name" value="CHY zinc finger-like"/>
    <property type="match status" value="1"/>
</dbReference>
<dbReference type="CDD" id="cd16448">
    <property type="entry name" value="RING-H2"/>
    <property type="match status" value="1"/>
</dbReference>
<evidence type="ECO:0000313" key="10">
    <source>
        <dbReference type="Proteomes" id="UP000225706"/>
    </source>
</evidence>
<dbReference type="InterPro" id="IPR012337">
    <property type="entry name" value="RNaseH-like_sf"/>
</dbReference>
<gene>
    <name evidence="9" type="primary">Rchy1</name>
    <name evidence="9" type="ORF">AWC38_SpisGene17625</name>
</gene>
<feature type="compositionally biased region" description="Basic and acidic residues" evidence="5">
    <location>
        <begin position="1956"/>
        <end position="1965"/>
    </location>
</feature>
<sequence>MEANEAKGYIRRLEPGEIDDGPSWYLPHFPVVREDKETTKVRIVDDSAARYGGVSLNDTMLPGPKLQQDVSDVLLPQYVVRQHAEDDRDNYPRVVNIILLQMYMDDIMTSLETDDEAIKARDQLRELLGKMLAPFTVRAKMARQETWLLGLGWDDEFPSNLKKTCQEWFSQLPELSAVQVPRCHRVAEKTVEDTSIHTMVDASLLAYAAVSYVRHKYEDGEVTVRRFIAAKAKVAPTKATSVPRLELMAAVLGLRLARKVSELLQIPFENCTPWTDSKDVIFWIQDQSRSRPKLLSEHKNAWPQGKCTVFEERSEECLAEIVKAEMTFAIEISQPLMNPLKYSSWNRLRRVTAWVRSFADLLLAKVKKQGKLLGVVARSGLTLTPTEIDRGGKLWVKQAQEEGFPEEIKDLIRGKEVRRQSHLKLFTPIVDELATRALHLELTCSLSTTDFLNAFSRMVATRGRSEEVTRDNGTNFVGAERELRELVQAMDQEQIAGNVANDGIRWNWNPSPGSHFGGVFESLVKVAKKTLKAIVRNAGLTNDELQTVIKEVEALMNSRPLTYEGADPRDKPVLTPNHFLVGRLGGQLGGQPAPQVTDDIAFNPRNRWRLIQNLERVFWKRWREEYLSTLNTPKKFREAIENLKVGDVVLVVDQNAPRSQWHLGRVEEVFPAHNSQVKYTRRVNEAPPTEKKTRPENSCQMRENDLQVQNRDTGAESNSGGTEDDGEILAQPSCAESVTVNRLSPNMVFQGHDVFSRNITDIAVRILDEAIVYHQSDEIVSARRRVEDLFQILTKSQAHCFKDPTKYDLEVLRRGRKHFLEEGVSCSIKHGTLLLDSSSRGAQLKHGTLVLDSITSGAQFYSGLLNVLAAFALLISEFEIAQKTFDLLLQLHHQSKTTGRLQDLGAAHNNMGCVHLIMGDFLKAEEAFKTSLEKFCHSESSSTEIKVFAVNNNMSRLNLISKKYCEALEQQEKLVKICQATERKDVPYPFEVVFTVMNNQAVLHTTLGDFNRAENALRWLITYCKEMNRKDSVYLVTFLRLHLSEVLLLHGKPKEADEVFSIETLNSLEDVVDRFGNLYMNVRIVALEKLLAVYICKGKIKTALKLLQTSLKILKSVFGEDHFNFAFLLYKQGKILSLAGEFPSAAAKFESSSHILQQIFGVKNHLLLKCYLYLGDLKSILGQKDGSYVYYQRAAESIEAIFQVSFVEELSIKYMEIIGGYKTFQRQRVSEDGIEGLVAEYGHVLAILLNHDSNSHLRKRIADGKEVTVKKMTRLCSISRSTLSLKCSLDFLKSGRKLLRYGMIKEAVIFFQQADMHCGVHAIQAHPDVSVARLHNIFLRKKFKRQETLKLDRNLRDFMKALGKVIQERSSESIVEETSGATPTVESDINLDLRPVLISLLLFCIERKMIETTFEAYDLYCKLFQNETDSPFLLLDGIQVYASRTVITCNGKTALQDILIFSEIGLNASDVEGDAADTQLFRSLAYMENAPRNAFLVASKSPVFLDVDDLHSLKEKITLAVQECFQRTCFEAENKSHAMQVILDLTPTVSCGLQDILCTDSRIDLLPLCLSELSSNDTPHKKTIFEIETSMCQRITQVTFKDEQTSCFMFRKVALNLLQQNDTERISSILAQNHSFSLTVLHPGKARLVMSRREKLITQKIQFVTTRTTITKYEVPSVTLCETSSTSNHGWKGTKNSSQVYKGETAVPSEFEVEDRQKQRREKLVECLMTVSQISRLLYSVESPVTHDDICLADPDQCHNAHESLEDEKCISREDKVSLEDLGDDDARRLAASFQTQEDQENTSSTHQHLTESSEGNENNKRTLNVPNINTVETSKSNHGDESMPREDVCEILEGKRLFEDDRKSRRFFMADLQKSLKDKQQGQLNSNKGESIQSNRADPYDVSKLQSSHMQNDSNCGNLEVPHENPEAQEPSPTPTSRNVSTQENSHRISSLEGKTAKEDDKLMTKQPSPQSPAPNNVGHRNNFEDVSSRLLKTTLEKETPLAASKKSDGSSLLERKPYAENVETARNDVRSSTQSTIKTNRQTPSRSQEVQDTLRVDEKEERQAKPSIDNFKRRKQHIGEGSERNEVEIAAYGTNTPENQETPRPDYDDKATLKTFGSVAGEVFPVGSMNNGTRESQNNVVDLLNETHSVDGPNLLEENGMHSTKKRELTIHSKSIATISICNKTIPRFLCQGGDVTDGESHKDLAVDASVLAKHSDKDNLDFVFIPNHEVEDAIGVDLEGQRQTKPDVSKFNIRKQDLEGRERSGAEITGRKNNTLEKQGTSCSDHKEMTTGRTFEALGSNQSNVVDFPRQTDFVDGPKSKEENGTQSLNQGSRVIDPINSYGQIHVNSQATISNHYETSTRSICQGGDVVADGESNEDNLNNFDTGDGPALTQNPIKAFNAGERFTADMRHKRVISCSENESHTDRDALCEHRYPLKSKTDLFESHSYDGGARPKQRSTDNAKCPLPWPSVTNPVSAYCDFELENPDEDPIIMTRHVKESSPFPSFHYGGNYNLASLDGPRQEDYEQEYSSSNAHDQVLKGKGQNSPDKKEFIPHDITQKYNMSVPVYNASVTKNFSFNQVSPPDGNDKESWHFPSSESWEDRVPRSQCFAERKNESNPTSLPKSFDANREKLFNTCRSVCAYNDMDSMANEYSSSIANDECGQSLPFSENEHPSTEHSLASSFRCLQEIMNKTIRLVVSNATGAGETQPANQSVEKTGVQEETGNMGGGELDVTQQVNETNTQVESTPSNETTIEAERQPMATPVQESPRPVCSHYQRRCLVRFPCCGKFFPCHRCHNESDCSEDQARAINATHIRCTICYHEQEIDENSQRCGGCNAIMSEYFCSTCRHYTSMDKNPFHCEKCGICRIHRDRSFHCDVCNVCLDKRLEGKHKCRPDSGHDECCICLEDAFSGCQILPCSHKVHKDCAIAMIQNGVTQAAGMASGSSRGNLIFTFEM</sequence>
<feature type="region of interest" description="Disordered" evidence="5">
    <location>
        <begin position="1794"/>
        <end position="1848"/>
    </location>
</feature>
<feature type="compositionally biased region" description="Polar residues" evidence="5">
    <location>
        <begin position="2274"/>
        <end position="2286"/>
    </location>
</feature>
<evidence type="ECO:0000313" key="9">
    <source>
        <dbReference type="EMBL" id="PFX18030.1"/>
    </source>
</evidence>
<keyword evidence="10" id="KW-1185">Reference proteome</keyword>
<dbReference type="InterPro" id="IPR008913">
    <property type="entry name" value="Znf_CHY"/>
</dbReference>
<dbReference type="SUPFAM" id="SSF48452">
    <property type="entry name" value="TPR-like"/>
    <property type="match status" value="2"/>
</dbReference>
<dbReference type="EMBL" id="LSMT01000435">
    <property type="protein sequence ID" value="PFX18030.1"/>
    <property type="molecule type" value="Genomic_DNA"/>
</dbReference>
<organism evidence="9 10">
    <name type="scientific">Stylophora pistillata</name>
    <name type="common">Smooth cauliflower coral</name>
    <dbReference type="NCBI Taxonomy" id="50429"/>
    <lineage>
        <taxon>Eukaryota</taxon>
        <taxon>Metazoa</taxon>
        <taxon>Cnidaria</taxon>
        <taxon>Anthozoa</taxon>
        <taxon>Hexacorallia</taxon>
        <taxon>Scleractinia</taxon>
        <taxon>Astrocoeniina</taxon>
        <taxon>Pocilloporidae</taxon>
        <taxon>Stylophora</taxon>
    </lineage>
</organism>
<dbReference type="InterPro" id="IPR037275">
    <property type="entry name" value="Znf_CTCHY_sf"/>
</dbReference>
<dbReference type="GO" id="GO:0008270">
    <property type="term" value="F:zinc ion binding"/>
    <property type="evidence" value="ECO:0007669"/>
    <property type="project" value="UniProtKB-KW"/>
</dbReference>
<feature type="domain" description="CTCHY-type" evidence="8">
    <location>
        <begin position="2845"/>
        <end position="2907"/>
    </location>
</feature>
<dbReference type="InterPro" id="IPR008042">
    <property type="entry name" value="Retrotrans_Pao"/>
</dbReference>
<evidence type="ECO:0000256" key="4">
    <source>
        <dbReference type="PROSITE-ProRule" id="PRU00601"/>
    </source>
</evidence>
<feature type="compositionally biased region" description="Basic and acidic residues" evidence="5">
    <location>
        <begin position="2079"/>
        <end position="2089"/>
    </location>
</feature>
<feature type="compositionally biased region" description="Polar residues" evidence="5">
    <location>
        <begin position="1936"/>
        <end position="1945"/>
    </location>
</feature>
<dbReference type="Pfam" id="PF05495">
    <property type="entry name" value="zf-CHY"/>
    <property type="match status" value="1"/>
</dbReference>
<feature type="compositionally biased region" description="Basic and acidic residues" evidence="5">
    <location>
        <begin position="1996"/>
        <end position="2031"/>
    </location>
</feature>
<accession>A0A2B4RND3</accession>
<dbReference type="Proteomes" id="UP000225706">
    <property type="component" value="Unassembled WGS sequence"/>
</dbReference>
<reference evidence="10" key="1">
    <citation type="journal article" date="2017" name="bioRxiv">
        <title>Comparative analysis of the genomes of Stylophora pistillata and Acropora digitifera provides evidence for extensive differences between species of corals.</title>
        <authorList>
            <person name="Voolstra C.R."/>
            <person name="Li Y."/>
            <person name="Liew Y.J."/>
            <person name="Baumgarten S."/>
            <person name="Zoccola D."/>
            <person name="Flot J.-F."/>
            <person name="Tambutte S."/>
            <person name="Allemand D."/>
            <person name="Aranda M."/>
        </authorList>
    </citation>
    <scope>NUCLEOTIDE SEQUENCE [LARGE SCALE GENOMIC DNA]</scope>
</reference>
<feature type="domain" description="CHY-type" evidence="7">
    <location>
        <begin position="2771"/>
        <end position="2843"/>
    </location>
</feature>
<feature type="compositionally biased region" description="Polar residues" evidence="5">
    <location>
        <begin position="1794"/>
        <end position="1835"/>
    </location>
</feature>
<dbReference type="SUPFAM" id="SSF161245">
    <property type="entry name" value="Zinc hairpin stack"/>
    <property type="match status" value="1"/>
</dbReference>
<dbReference type="PROSITE" id="PS50994">
    <property type="entry name" value="INTEGRASE"/>
    <property type="match status" value="1"/>
</dbReference>
<evidence type="ECO:0000259" key="8">
    <source>
        <dbReference type="PROSITE" id="PS51270"/>
    </source>
</evidence>
<dbReference type="Pfam" id="PF18701">
    <property type="entry name" value="DUF5641"/>
    <property type="match status" value="1"/>
</dbReference>
<evidence type="ECO:0000256" key="2">
    <source>
        <dbReference type="ARBA" id="ARBA00022771"/>
    </source>
</evidence>
<dbReference type="PROSITE" id="PS51270">
    <property type="entry name" value="ZF_CTCHY"/>
    <property type="match status" value="1"/>
</dbReference>
<dbReference type="GO" id="GO:0003676">
    <property type="term" value="F:nucleic acid binding"/>
    <property type="evidence" value="ECO:0007669"/>
    <property type="project" value="InterPro"/>
</dbReference>
<keyword evidence="1" id="KW-0479">Metal-binding</keyword>
<dbReference type="Gene3D" id="3.30.420.10">
    <property type="entry name" value="Ribonuclease H-like superfamily/Ribonuclease H"/>
    <property type="match status" value="1"/>
</dbReference>
<feature type="region of interest" description="Disordered" evidence="5">
    <location>
        <begin position="2259"/>
        <end position="2290"/>
    </location>
</feature>
<dbReference type="Gene3D" id="1.25.40.10">
    <property type="entry name" value="Tetratricopeptide repeat domain"/>
    <property type="match status" value="2"/>
</dbReference>
<dbReference type="OrthoDB" id="411372at2759"/>
<dbReference type="InterPro" id="IPR036397">
    <property type="entry name" value="RNaseH_sf"/>
</dbReference>
<evidence type="ECO:0000256" key="1">
    <source>
        <dbReference type="ARBA" id="ARBA00022723"/>
    </source>
</evidence>
<feature type="region of interest" description="Disordered" evidence="5">
    <location>
        <begin position="1996"/>
        <end position="2089"/>
    </location>
</feature>
<dbReference type="InterPro" id="IPR017921">
    <property type="entry name" value="Znf_CTCHY"/>
</dbReference>
<feature type="region of interest" description="Disordered" evidence="5">
    <location>
        <begin position="680"/>
        <end position="727"/>
    </location>
</feature>
<feature type="compositionally biased region" description="Polar residues" evidence="5">
    <location>
        <begin position="696"/>
        <end position="721"/>
    </location>
</feature>
<name>A0A2B4RND3_STYPI</name>
<keyword evidence="3" id="KW-0862">Zinc</keyword>
<feature type="compositionally biased region" description="Polar residues" evidence="5">
    <location>
        <begin position="2032"/>
        <end position="2053"/>
    </location>
</feature>
<evidence type="ECO:0000259" key="7">
    <source>
        <dbReference type="PROSITE" id="PS51266"/>
    </source>
</evidence>
<feature type="compositionally biased region" description="Polar residues" evidence="5">
    <location>
        <begin position="1882"/>
        <end position="1897"/>
    </location>
</feature>
<dbReference type="PANTHER" id="PTHR47331">
    <property type="entry name" value="PHD-TYPE DOMAIN-CONTAINING PROTEIN"/>
    <property type="match status" value="1"/>
</dbReference>
<comment type="caution">
    <text evidence="9">The sequence shown here is derived from an EMBL/GenBank/DDBJ whole genome shotgun (WGS) entry which is preliminary data.</text>
</comment>
<evidence type="ECO:0000256" key="3">
    <source>
        <dbReference type="ARBA" id="ARBA00022833"/>
    </source>
</evidence>
<protein>
    <submittedName>
        <fullName evidence="9">RING finger and CHY zinc finger domain-containing protein 1</fullName>
    </submittedName>
</protein>
<feature type="region of interest" description="Disordered" evidence="5">
    <location>
        <begin position="1876"/>
        <end position="1984"/>
    </location>
</feature>
<keyword evidence="2 4" id="KW-0863">Zinc-finger</keyword>
<dbReference type="PROSITE" id="PS51266">
    <property type="entry name" value="ZF_CHY"/>
    <property type="match status" value="1"/>
</dbReference>
<feature type="domain" description="Integrase catalytic" evidence="6">
    <location>
        <begin position="381"/>
        <end position="584"/>
    </location>
</feature>
<dbReference type="InterPro" id="IPR011990">
    <property type="entry name" value="TPR-like_helical_dom_sf"/>
</dbReference>
<feature type="compositionally biased region" description="Basic and acidic residues" evidence="5">
    <location>
        <begin position="2054"/>
        <end position="2066"/>
    </location>
</feature>
<feature type="region of interest" description="Disordered" evidence="5">
    <location>
        <begin position="2525"/>
        <end position="2555"/>
    </location>
</feature>
<dbReference type="InterPro" id="IPR037274">
    <property type="entry name" value="Znf_CHY_sf"/>
</dbReference>
<evidence type="ECO:0000259" key="6">
    <source>
        <dbReference type="PROSITE" id="PS50994"/>
    </source>
</evidence>
<dbReference type="PANTHER" id="PTHR47331:SF1">
    <property type="entry name" value="GAG-LIKE PROTEIN"/>
    <property type="match status" value="1"/>
</dbReference>
<feature type="compositionally biased region" description="Basic and acidic residues" evidence="5">
    <location>
        <begin position="2259"/>
        <end position="2268"/>
    </location>
</feature>
<feature type="compositionally biased region" description="Basic and acidic residues" evidence="5">
    <location>
        <begin position="1836"/>
        <end position="1848"/>
    </location>
</feature>
<proteinExistence type="predicted"/>
<feature type="region of interest" description="Disordered" evidence="5">
    <location>
        <begin position="2447"/>
        <end position="2469"/>
    </location>
</feature>
<dbReference type="Pfam" id="PF05380">
    <property type="entry name" value="Peptidase_A17"/>
    <property type="match status" value="1"/>
</dbReference>
<dbReference type="InterPro" id="IPR040676">
    <property type="entry name" value="DUF5641"/>
</dbReference>
<dbReference type="SMART" id="SM00028">
    <property type="entry name" value="TPR"/>
    <property type="match status" value="5"/>
</dbReference>
<dbReference type="GO" id="GO:0015074">
    <property type="term" value="P:DNA integration"/>
    <property type="evidence" value="ECO:0007669"/>
    <property type="project" value="InterPro"/>
</dbReference>
<feature type="region of interest" description="Disordered" evidence="5">
    <location>
        <begin position="2709"/>
        <end position="2737"/>
    </location>
</feature>